<evidence type="ECO:0000256" key="4">
    <source>
        <dbReference type="ARBA" id="ARBA00022605"/>
    </source>
</evidence>
<keyword evidence="4" id="KW-0028">Amino-acid biosynthesis</keyword>
<dbReference type="InterPro" id="IPR001086">
    <property type="entry name" value="Preph_deHydtase"/>
</dbReference>
<evidence type="ECO:0000256" key="8">
    <source>
        <dbReference type="ARBA" id="ARBA00047848"/>
    </source>
</evidence>
<dbReference type="Gene3D" id="3.30.70.260">
    <property type="match status" value="1"/>
</dbReference>
<keyword evidence="6" id="KW-0584">Phenylalanine biosynthesis</keyword>
<keyword evidence="5" id="KW-0057">Aromatic amino acid biosynthesis</keyword>
<evidence type="ECO:0000313" key="12">
    <source>
        <dbReference type="Proteomes" id="UP001277761"/>
    </source>
</evidence>
<keyword evidence="7 11" id="KW-0456">Lyase</keyword>
<dbReference type="Pfam" id="PF01842">
    <property type="entry name" value="ACT"/>
    <property type="match status" value="1"/>
</dbReference>
<evidence type="ECO:0000259" key="9">
    <source>
        <dbReference type="PROSITE" id="PS51171"/>
    </source>
</evidence>
<dbReference type="GO" id="GO:0004664">
    <property type="term" value="F:prephenate dehydratase activity"/>
    <property type="evidence" value="ECO:0007669"/>
    <property type="project" value="UniProtKB-EC"/>
</dbReference>
<protein>
    <recommendedName>
        <fullName evidence="3">Prephenate dehydratase</fullName>
        <ecNumber evidence="2">4.2.1.51</ecNumber>
    </recommendedName>
</protein>
<dbReference type="EC" id="4.2.1.51" evidence="2"/>
<evidence type="ECO:0000259" key="10">
    <source>
        <dbReference type="PROSITE" id="PS51671"/>
    </source>
</evidence>
<evidence type="ECO:0000256" key="1">
    <source>
        <dbReference type="ARBA" id="ARBA00004741"/>
    </source>
</evidence>
<dbReference type="Gene3D" id="3.40.190.10">
    <property type="entry name" value="Periplasmic binding protein-like II"/>
    <property type="match status" value="2"/>
</dbReference>
<dbReference type="SUPFAM" id="SSF55021">
    <property type="entry name" value="ACT-like"/>
    <property type="match status" value="1"/>
</dbReference>
<dbReference type="PROSITE" id="PS51171">
    <property type="entry name" value="PREPHENATE_DEHYDR_3"/>
    <property type="match status" value="1"/>
</dbReference>
<comment type="pathway">
    <text evidence="1">Amino-acid biosynthesis; L-phenylalanine biosynthesis; phenylpyruvate from prephenate: step 1/1.</text>
</comment>
<dbReference type="NCBIfam" id="NF008865">
    <property type="entry name" value="PRK11898.1"/>
    <property type="match status" value="1"/>
</dbReference>
<dbReference type="InterPro" id="IPR008242">
    <property type="entry name" value="Chor_mutase/pphenate_deHydtase"/>
</dbReference>
<keyword evidence="12" id="KW-1185">Reference proteome</keyword>
<evidence type="ECO:0000256" key="2">
    <source>
        <dbReference type="ARBA" id="ARBA00013147"/>
    </source>
</evidence>
<feature type="domain" description="ACT" evidence="10">
    <location>
        <begin position="193"/>
        <end position="268"/>
    </location>
</feature>
<name>A0ABU4VNZ4_9ACTN</name>
<dbReference type="RefSeq" id="WP_319954935.1">
    <property type="nucleotide sequence ID" value="NZ_JAXAVX010000008.1"/>
</dbReference>
<dbReference type="PIRSF" id="PIRSF001500">
    <property type="entry name" value="Chor_mut_pdt_Ppr"/>
    <property type="match status" value="1"/>
</dbReference>
<evidence type="ECO:0000313" key="11">
    <source>
        <dbReference type="EMBL" id="MDX8152779.1"/>
    </source>
</evidence>
<proteinExistence type="predicted"/>
<feature type="domain" description="Prephenate dehydratase" evidence="9">
    <location>
        <begin position="3"/>
        <end position="180"/>
    </location>
</feature>
<comment type="caution">
    <text evidence="11">The sequence shown here is derived from an EMBL/GenBank/DDBJ whole genome shotgun (WGS) entry which is preliminary data.</text>
</comment>
<dbReference type="CDD" id="cd04905">
    <property type="entry name" value="ACT_CM-PDT"/>
    <property type="match status" value="1"/>
</dbReference>
<evidence type="ECO:0000256" key="3">
    <source>
        <dbReference type="ARBA" id="ARBA00021872"/>
    </source>
</evidence>
<dbReference type="PANTHER" id="PTHR21022:SF19">
    <property type="entry name" value="PREPHENATE DEHYDRATASE-RELATED"/>
    <property type="match status" value="1"/>
</dbReference>
<comment type="catalytic activity">
    <reaction evidence="8">
        <text>prephenate + H(+) = 3-phenylpyruvate + CO2 + H2O</text>
        <dbReference type="Rhea" id="RHEA:21648"/>
        <dbReference type="ChEBI" id="CHEBI:15377"/>
        <dbReference type="ChEBI" id="CHEBI:15378"/>
        <dbReference type="ChEBI" id="CHEBI:16526"/>
        <dbReference type="ChEBI" id="CHEBI:18005"/>
        <dbReference type="ChEBI" id="CHEBI:29934"/>
        <dbReference type="EC" id="4.2.1.51"/>
    </reaction>
</comment>
<evidence type="ECO:0000256" key="5">
    <source>
        <dbReference type="ARBA" id="ARBA00023141"/>
    </source>
</evidence>
<organism evidence="11 12">
    <name type="scientific">Patulibacter brassicae</name>
    <dbReference type="NCBI Taxonomy" id="1705717"/>
    <lineage>
        <taxon>Bacteria</taxon>
        <taxon>Bacillati</taxon>
        <taxon>Actinomycetota</taxon>
        <taxon>Thermoleophilia</taxon>
        <taxon>Solirubrobacterales</taxon>
        <taxon>Patulibacteraceae</taxon>
        <taxon>Patulibacter</taxon>
    </lineage>
</organism>
<evidence type="ECO:0000256" key="7">
    <source>
        <dbReference type="ARBA" id="ARBA00023239"/>
    </source>
</evidence>
<dbReference type="SUPFAM" id="SSF53850">
    <property type="entry name" value="Periplasmic binding protein-like II"/>
    <property type="match status" value="1"/>
</dbReference>
<reference evidence="11 12" key="1">
    <citation type="submission" date="2023-11" db="EMBL/GenBank/DDBJ databases">
        <authorList>
            <person name="Xu M."/>
            <person name="Jiang T."/>
        </authorList>
    </citation>
    <scope>NUCLEOTIDE SEQUENCE [LARGE SCALE GENOMIC DNA]</scope>
    <source>
        <strain evidence="11 12">SD</strain>
    </source>
</reference>
<dbReference type="EMBL" id="JAXAVX010000008">
    <property type="protein sequence ID" value="MDX8152779.1"/>
    <property type="molecule type" value="Genomic_DNA"/>
</dbReference>
<dbReference type="InterPro" id="IPR002912">
    <property type="entry name" value="ACT_dom"/>
</dbReference>
<dbReference type="PROSITE" id="PS51671">
    <property type="entry name" value="ACT"/>
    <property type="match status" value="1"/>
</dbReference>
<dbReference type="Proteomes" id="UP001277761">
    <property type="component" value="Unassembled WGS sequence"/>
</dbReference>
<dbReference type="Pfam" id="PF00800">
    <property type="entry name" value="PDT"/>
    <property type="match status" value="1"/>
</dbReference>
<accession>A0ABU4VNZ4</accession>
<sequence>MPRLAYLGPAGTFTHRAALDLAHAGEELLPLDRAEEVIATLADGRADSAVVAFENSLDGPVAANVDLLIATGEDVVITAERVLEIAFTLWRLPGDETPLRGVASHAVGLAQCGRFIREHGLETRAASSNAVACREVAEAAQPGWGALAGADAGEQFGLVAAAHGLRDDERAATRFLRLGRRSPAPTGRDRSMFVLDPASDRPGSLAGFLQEFAARGINLTAIKSRPTKELLGEYVFLVEAQGHLREPQMRDAARALLRASVGVRFLGSYPEDAGRPRPAPAVDPDAIGSRLDEMLARTDEQAAS</sequence>
<dbReference type="InterPro" id="IPR045865">
    <property type="entry name" value="ACT-like_dom_sf"/>
</dbReference>
<dbReference type="PANTHER" id="PTHR21022">
    <property type="entry name" value="PREPHENATE DEHYDRATASE P PROTEIN"/>
    <property type="match status" value="1"/>
</dbReference>
<evidence type="ECO:0000256" key="6">
    <source>
        <dbReference type="ARBA" id="ARBA00023222"/>
    </source>
</evidence>
<gene>
    <name evidence="11" type="primary">pheA</name>
    <name evidence="11" type="ORF">SK069_14340</name>
</gene>